<keyword evidence="2" id="KW-1185">Reference proteome</keyword>
<evidence type="ECO:0000313" key="2">
    <source>
        <dbReference type="Proteomes" id="UP000689195"/>
    </source>
</evidence>
<proteinExistence type="predicted"/>
<evidence type="ECO:0000313" key="1">
    <source>
        <dbReference type="EMBL" id="CAD8208981.1"/>
    </source>
</evidence>
<dbReference type="AlphaFoldDB" id="A0A8S1Y698"/>
<dbReference type="Proteomes" id="UP000689195">
    <property type="component" value="Unassembled WGS sequence"/>
</dbReference>
<accession>A0A8S1Y698</accession>
<protein>
    <submittedName>
        <fullName evidence="1">Uncharacterized protein</fullName>
    </submittedName>
</protein>
<name>A0A8S1Y698_9CILI</name>
<comment type="caution">
    <text evidence="1">The sequence shown here is derived from an EMBL/GenBank/DDBJ whole genome shotgun (WGS) entry which is preliminary data.</text>
</comment>
<dbReference type="EMBL" id="CAJJDO010000152">
    <property type="protein sequence ID" value="CAD8208981.1"/>
    <property type="molecule type" value="Genomic_DNA"/>
</dbReference>
<reference evidence="1" key="1">
    <citation type="submission" date="2021-01" db="EMBL/GenBank/DDBJ databases">
        <authorList>
            <consortium name="Genoscope - CEA"/>
            <person name="William W."/>
        </authorList>
    </citation>
    <scope>NUCLEOTIDE SEQUENCE</scope>
</reference>
<sequence length="394" mass="46072">MDEILFRIENEQVNMFGQIQIQLTKILILLIDQRTYRKGHEILQTKYLDFDLKGIIQIEFWKEYLEKLQAKLKRKNLKTQQQQFPIGNTAGLSYQQLKAQKITSLQQVQHKNGNFVYEATLQDGNKLLMPHNPNNNNELTFPKNIDATGKNQYKRCNNHQRDKVRNLTQNPFKQRKWIMNSKKLKYNGKQKGQQQEHLADRLLTVQWNRCIKIRQRFICFCFYLGEQFHTVGIGLTAFMTSITVGGVILSDCLSQSEKVYNFDCSENWKCYRIRQGGIELGAAGGPIGGFFGEESSNLFGRAVDHFTQFNLQIDFNYFNSNQKSKVEDGYLTYLATSLKISWKYVKNNIKSLIRMAQTDTHMAFLIPNIDRNRTEIQENEDIGIQFNECKKKRS</sequence>
<organism evidence="1 2">
    <name type="scientific">Paramecium pentaurelia</name>
    <dbReference type="NCBI Taxonomy" id="43138"/>
    <lineage>
        <taxon>Eukaryota</taxon>
        <taxon>Sar</taxon>
        <taxon>Alveolata</taxon>
        <taxon>Ciliophora</taxon>
        <taxon>Intramacronucleata</taxon>
        <taxon>Oligohymenophorea</taxon>
        <taxon>Peniculida</taxon>
        <taxon>Parameciidae</taxon>
        <taxon>Paramecium</taxon>
    </lineage>
</organism>
<gene>
    <name evidence="1" type="ORF">PPENT_87.1.T1520131</name>
</gene>